<dbReference type="Proteomes" id="UP000186102">
    <property type="component" value="Unassembled WGS sequence"/>
</dbReference>
<dbReference type="PANTHER" id="PTHR43293">
    <property type="entry name" value="ACETATE COA-TRANSFERASE YDIF"/>
    <property type="match status" value="1"/>
</dbReference>
<keyword evidence="3" id="KW-1185">Reference proteome</keyword>
<keyword evidence="2" id="KW-0808">Transferase</keyword>
<protein>
    <submittedName>
        <fullName evidence="2">3-oxoadipate CoA-transferase subunit A</fullName>
    </submittedName>
</protein>
<dbReference type="Gene3D" id="3.30.30.40">
    <property type="match status" value="1"/>
</dbReference>
<proteinExistence type="inferred from homology"/>
<evidence type="ECO:0000313" key="2">
    <source>
        <dbReference type="EMBL" id="OLN27885.1"/>
    </source>
</evidence>
<dbReference type="Pfam" id="PF01144">
    <property type="entry name" value="CoA_trans"/>
    <property type="match status" value="1"/>
</dbReference>
<evidence type="ECO:0000256" key="1">
    <source>
        <dbReference type="ARBA" id="ARBA00007047"/>
    </source>
</evidence>
<dbReference type="AlphaFoldDB" id="A0A1Q8QKL8"/>
<reference evidence="2 3" key="1">
    <citation type="submission" date="2016-09" db="EMBL/GenBank/DDBJ databases">
        <title>Complete genome of Desulfosporosinus sp. OL.</title>
        <authorList>
            <person name="Mardanov A."/>
            <person name="Beletsky A."/>
            <person name="Panova A."/>
            <person name="Karnachuk O."/>
            <person name="Ravin N."/>
        </authorList>
    </citation>
    <scope>NUCLEOTIDE SEQUENCE [LARGE SCALE GENOMIC DNA]</scope>
    <source>
        <strain evidence="2 3">OL</strain>
    </source>
</reference>
<name>A0A1Q8QKL8_9FIRM</name>
<gene>
    <name evidence="2" type="ORF">DSOL_4342</name>
</gene>
<organism evidence="2 3">
    <name type="scientific">Desulfosporosinus metallidurans</name>
    <dbReference type="NCBI Taxonomy" id="1888891"/>
    <lineage>
        <taxon>Bacteria</taxon>
        <taxon>Bacillati</taxon>
        <taxon>Bacillota</taxon>
        <taxon>Clostridia</taxon>
        <taxon>Eubacteriales</taxon>
        <taxon>Desulfitobacteriaceae</taxon>
        <taxon>Desulfosporosinus</taxon>
    </lineage>
</organism>
<dbReference type="Gene3D" id="3.40.1080.10">
    <property type="entry name" value="Glutaconate Coenzyme A-transferase"/>
    <property type="match status" value="1"/>
</dbReference>
<dbReference type="SUPFAM" id="SSF100950">
    <property type="entry name" value="NagB/RpiA/CoA transferase-like"/>
    <property type="match status" value="1"/>
</dbReference>
<dbReference type="SMART" id="SM00882">
    <property type="entry name" value="CoA_trans"/>
    <property type="match status" value="1"/>
</dbReference>
<dbReference type="GO" id="GO:0008410">
    <property type="term" value="F:CoA-transferase activity"/>
    <property type="evidence" value="ECO:0007669"/>
    <property type="project" value="InterPro"/>
</dbReference>
<dbReference type="STRING" id="1888891.DSOL_4342"/>
<accession>A0A1Q8QKL8</accession>
<dbReference type="InterPro" id="IPR004165">
    <property type="entry name" value="CoA_trans_fam_I"/>
</dbReference>
<comment type="caution">
    <text evidence="2">The sequence shown here is derived from an EMBL/GenBank/DDBJ whole genome shotgun (WGS) entry which is preliminary data.</text>
</comment>
<dbReference type="RefSeq" id="WP_235838926.1">
    <property type="nucleotide sequence ID" value="NZ_MLBF01000050.1"/>
</dbReference>
<dbReference type="InterPro" id="IPR037171">
    <property type="entry name" value="NagB/RpiA_transferase-like"/>
</dbReference>
<evidence type="ECO:0000313" key="3">
    <source>
        <dbReference type="Proteomes" id="UP000186102"/>
    </source>
</evidence>
<dbReference type="PANTHER" id="PTHR43293:SF3">
    <property type="entry name" value="CHOLESTEROL RING-CLEAVING HYDROLASE IPDB SUBUNIT"/>
    <property type="match status" value="1"/>
</dbReference>
<dbReference type="EMBL" id="MLBF01000050">
    <property type="protein sequence ID" value="OLN27885.1"/>
    <property type="molecule type" value="Genomic_DNA"/>
</dbReference>
<comment type="similarity">
    <text evidence="1">Belongs to the 3-oxoacid CoA-transferase subunit B family.</text>
</comment>
<sequence length="311" mass="34914">MTNINLNDKKKPDKRMTLTDAIKTHVPDGSMICFSGMGGAQCVAQTYEIIRQGIKNLTFVGDSPCESGDMLIGAGAIKKAELAWCSYAVAGLGYNYRRAIEEKVPHEIELVEYSNYTIGLRFLAGAINVPYIPTKSLLGSDLLKYNEKIKVTEDPYNGEKVALIPAVNPDVAIVHVSRADKRGNAQMFGFSSNAENLARASKRTIITCEEIVSTEEIKRHPNLTIIPEYAVDAVVEVPFASHPWNFPYAYAYDMPFHTEQLAAFKTREGFEKWLEEYCFAPGSWEGYLEKVGYGRLEKLRQLERRFAKANY</sequence>